<gene>
    <name evidence="2" type="ORF">DCE01_02390</name>
</gene>
<accession>A0A3B8N3D4</accession>
<organism evidence="2 3">
    <name type="scientific">Thermodesulfobacterium commune</name>
    <dbReference type="NCBI Taxonomy" id="1741"/>
    <lineage>
        <taxon>Bacteria</taxon>
        <taxon>Pseudomonadati</taxon>
        <taxon>Thermodesulfobacteriota</taxon>
        <taxon>Thermodesulfobacteria</taxon>
        <taxon>Thermodesulfobacteriales</taxon>
        <taxon>Thermodesulfobacteriaceae</taxon>
        <taxon>Thermodesulfobacterium</taxon>
    </lineage>
</organism>
<protein>
    <recommendedName>
        <fullName evidence="1">DUF2281 domain-containing protein</fullName>
    </recommendedName>
</protein>
<evidence type="ECO:0000259" key="1">
    <source>
        <dbReference type="Pfam" id="PF10047"/>
    </source>
</evidence>
<feature type="domain" description="DUF2281" evidence="1">
    <location>
        <begin position="2"/>
        <end position="49"/>
    </location>
</feature>
<dbReference type="Proteomes" id="UP000257240">
    <property type="component" value="Unassembled WGS sequence"/>
</dbReference>
<dbReference type="AlphaFoldDB" id="A0A3B8N3D4"/>
<proteinExistence type="predicted"/>
<dbReference type="InterPro" id="IPR018739">
    <property type="entry name" value="DUF2281"/>
</dbReference>
<sequence length="89" mass="10605">MIEKLPPEPQEEVRDFVEFLREKKVKRERGKLRLSWAGALEEFKNKYTSALRITLKLSGYTTQLRGYFFLWKNASLTSLTTFWQASSKW</sequence>
<dbReference type="EMBL" id="DLVE01000029">
    <property type="protein sequence ID" value="HAA83625.1"/>
    <property type="molecule type" value="Genomic_DNA"/>
</dbReference>
<dbReference type="Pfam" id="PF10047">
    <property type="entry name" value="DUF2281"/>
    <property type="match status" value="1"/>
</dbReference>
<comment type="caution">
    <text evidence="2">The sequence shown here is derived from an EMBL/GenBank/DDBJ whole genome shotgun (WGS) entry which is preliminary data.</text>
</comment>
<reference evidence="2 3" key="1">
    <citation type="journal article" date="2018" name="Nat. Biotechnol.">
        <title>A standardized bacterial taxonomy based on genome phylogeny substantially revises the tree of life.</title>
        <authorList>
            <person name="Parks D.H."/>
            <person name="Chuvochina M."/>
            <person name="Waite D.W."/>
            <person name="Rinke C."/>
            <person name="Skarshewski A."/>
            <person name="Chaumeil P.A."/>
            <person name="Hugenholtz P."/>
        </authorList>
    </citation>
    <scope>NUCLEOTIDE SEQUENCE [LARGE SCALE GENOMIC DNA]</scope>
    <source>
        <strain evidence="2">UBA12529</strain>
    </source>
</reference>
<evidence type="ECO:0000313" key="3">
    <source>
        <dbReference type="Proteomes" id="UP000257240"/>
    </source>
</evidence>
<evidence type="ECO:0000313" key="2">
    <source>
        <dbReference type="EMBL" id="HAA83625.1"/>
    </source>
</evidence>
<name>A0A3B8N3D4_9BACT</name>